<evidence type="ECO:0000256" key="6">
    <source>
        <dbReference type="ARBA" id="ARBA00022448"/>
    </source>
</evidence>
<organism evidence="12 13">
    <name type="scientific">Ditylenchus destructor</name>
    <dbReference type="NCBI Taxonomy" id="166010"/>
    <lineage>
        <taxon>Eukaryota</taxon>
        <taxon>Metazoa</taxon>
        <taxon>Ecdysozoa</taxon>
        <taxon>Nematoda</taxon>
        <taxon>Chromadorea</taxon>
        <taxon>Rhabditida</taxon>
        <taxon>Tylenchina</taxon>
        <taxon>Tylenchomorpha</taxon>
        <taxon>Sphaerularioidea</taxon>
        <taxon>Anguinidae</taxon>
        <taxon>Anguininae</taxon>
        <taxon>Ditylenchus</taxon>
    </lineage>
</organism>
<dbReference type="GO" id="GO:0015031">
    <property type="term" value="P:protein transport"/>
    <property type="evidence" value="ECO:0007669"/>
    <property type="project" value="UniProtKB-KW"/>
</dbReference>
<evidence type="ECO:0000256" key="9">
    <source>
        <dbReference type="ARBA" id="ARBA00023242"/>
    </source>
</evidence>
<keyword evidence="7" id="KW-0963">Cytoplasm</keyword>
<sequence>MSAGDVPSTSDAIPDPLLEPSSTIVRIRRKRNADPVAGLVVCPKIAKVNGELVEKLLCEEPKKLDVVNSEIIFRLVGTSDTPHARSAAPFLEKEHKVVEMVDFDPKAKLLGKRQVSVLDHGYLEVMKAAKAISDFGLDEQEKREFEKACTAPLAQGEAVETMIEEAGDSADYVYDFYYSTSGKRMIASPDTFEVRLPNDEELQLFYGGDEDEDDEGVDNEHDSNDENYYKNDYPDEDEFKNESTTDDDDYDHYGDEGNIYERYCKDESDDD</sequence>
<evidence type="ECO:0000256" key="2">
    <source>
        <dbReference type="ARBA" id="ARBA00004123"/>
    </source>
</evidence>
<evidence type="ECO:0000256" key="8">
    <source>
        <dbReference type="ARBA" id="ARBA00022927"/>
    </source>
</evidence>
<dbReference type="EMBL" id="JAKKPZ010000007">
    <property type="protein sequence ID" value="KAI1718840.1"/>
    <property type="molecule type" value="Genomic_DNA"/>
</dbReference>
<dbReference type="Proteomes" id="UP001201812">
    <property type="component" value="Unassembled WGS sequence"/>
</dbReference>
<dbReference type="PANTHER" id="PTHR31196">
    <property type="entry name" value="RNA POLYMERASE II NUCLEAR LOCALIZATION PROTEIN SLC7A6OS-RELATED"/>
    <property type="match status" value="1"/>
</dbReference>
<evidence type="ECO:0000259" key="11">
    <source>
        <dbReference type="Pfam" id="PF08574"/>
    </source>
</evidence>
<reference evidence="12" key="1">
    <citation type="submission" date="2022-01" db="EMBL/GenBank/DDBJ databases">
        <title>Genome Sequence Resource for Two Populations of Ditylenchus destructor, the Migratory Endoparasitic Phytonematode.</title>
        <authorList>
            <person name="Zhang H."/>
            <person name="Lin R."/>
            <person name="Xie B."/>
        </authorList>
    </citation>
    <scope>NUCLEOTIDE SEQUENCE</scope>
    <source>
        <strain evidence="12">BazhouSP</strain>
    </source>
</reference>
<accession>A0AAD4R2W8</accession>
<comment type="function">
    <text evidence="1">Directs RNA polymerase II nuclear import.</text>
</comment>
<feature type="compositionally biased region" description="Acidic residues" evidence="10">
    <location>
        <begin position="208"/>
        <end position="217"/>
    </location>
</feature>
<keyword evidence="6" id="KW-0813">Transport</keyword>
<feature type="domain" description="Transcription factor Iwr1" evidence="11">
    <location>
        <begin position="171"/>
        <end position="237"/>
    </location>
</feature>
<dbReference type="GO" id="GO:0032502">
    <property type="term" value="P:developmental process"/>
    <property type="evidence" value="ECO:0007669"/>
    <property type="project" value="TreeGrafter"/>
</dbReference>
<keyword evidence="9" id="KW-0539">Nucleus</keyword>
<evidence type="ECO:0000256" key="10">
    <source>
        <dbReference type="SAM" id="MobiDB-lite"/>
    </source>
</evidence>
<evidence type="ECO:0000256" key="7">
    <source>
        <dbReference type="ARBA" id="ARBA00022490"/>
    </source>
</evidence>
<comment type="similarity">
    <text evidence="4">Belongs to the IWR1/SLC7A6OS family.</text>
</comment>
<dbReference type="GO" id="GO:0005737">
    <property type="term" value="C:cytoplasm"/>
    <property type="evidence" value="ECO:0007669"/>
    <property type="project" value="UniProtKB-SubCell"/>
</dbReference>
<evidence type="ECO:0000256" key="1">
    <source>
        <dbReference type="ARBA" id="ARBA00003202"/>
    </source>
</evidence>
<evidence type="ECO:0000256" key="4">
    <source>
        <dbReference type="ARBA" id="ARBA00010218"/>
    </source>
</evidence>
<dbReference type="InterPro" id="IPR013883">
    <property type="entry name" value="TF_Iwr1_dom"/>
</dbReference>
<evidence type="ECO:0000256" key="3">
    <source>
        <dbReference type="ARBA" id="ARBA00004496"/>
    </source>
</evidence>
<dbReference type="PANTHER" id="PTHR31196:SF2">
    <property type="entry name" value="RNA POLYMERASE II NUCLEAR LOCALIZATION PROTEIN SLC7A6OS-RELATED"/>
    <property type="match status" value="1"/>
</dbReference>
<keyword evidence="13" id="KW-1185">Reference proteome</keyword>
<dbReference type="InterPro" id="IPR040218">
    <property type="entry name" value="SLC7A6OS"/>
</dbReference>
<keyword evidence="8" id="KW-0653">Protein transport</keyword>
<evidence type="ECO:0000313" key="13">
    <source>
        <dbReference type="Proteomes" id="UP001201812"/>
    </source>
</evidence>
<comment type="subcellular location">
    <subcellularLocation>
        <location evidence="3">Cytoplasm</location>
    </subcellularLocation>
    <subcellularLocation>
        <location evidence="2">Nucleus</location>
    </subcellularLocation>
</comment>
<gene>
    <name evidence="12" type="ORF">DdX_05951</name>
</gene>
<feature type="region of interest" description="Disordered" evidence="10">
    <location>
        <begin position="206"/>
        <end position="271"/>
    </location>
</feature>
<dbReference type="AlphaFoldDB" id="A0AAD4R2W8"/>
<proteinExistence type="inferred from homology"/>
<dbReference type="GO" id="GO:0005634">
    <property type="term" value="C:nucleus"/>
    <property type="evidence" value="ECO:0007669"/>
    <property type="project" value="UniProtKB-SubCell"/>
</dbReference>
<protein>
    <recommendedName>
        <fullName evidence="5">Probable RNA polymerase II nuclear localization protein SLC7A6OS</fullName>
    </recommendedName>
</protein>
<dbReference type="Pfam" id="PF08574">
    <property type="entry name" value="Iwr1"/>
    <property type="match status" value="1"/>
</dbReference>
<evidence type="ECO:0000313" key="12">
    <source>
        <dbReference type="EMBL" id="KAI1718840.1"/>
    </source>
</evidence>
<comment type="caution">
    <text evidence="12">The sequence shown here is derived from an EMBL/GenBank/DDBJ whole genome shotgun (WGS) entry which is preliminary data.</text>
</comment>
<feature type="compositionally biased region" description="Basic and acidic residues" evidence="10">
    <location>
        <begin position="218"/>
        <end position="233"/>
    </location>
</feature>
<name>A0AAD4R2W8_9BILA</name>
<feature type="compositionally biased region" description="Acidic residues" evidence="10">
    <location>
        <begin position="234"/>
        <end position="250"/>
    </location>
</feature>
<feature type="compositionally biased region" description="Basic and acidic residues" evidence="10">
    <location>
        <begin position="262"/>
        <end position="271"/>
    </location>
</feature>
<evidence type="ECO:0000256" key="5">
    <source>
        <dbReference type="ARBA" id="ARBA00017036"/>
    </source>
</evidence>